<keyword evidence="1" id="KW-0479">Metal-binding</keyword>
<proteinExistence type="predicted"/>
<reference evidence="5" key="1">
    <citation type="journal article" date="2007" name="PLoS ONE">
        <title>The first genome sequence of an elite grapevine cultivar (Pinot noir Vitis vinifera L.): coping with a highly heterozygous genome.</title>
        <authorList>
            <person name="Velasco R."/>
            <person name="Zharkikh A."/>
            <person name="Troggio M."/>
            <person name="Cartwright D.A."/>
            <person name="Cestaro A."/>
            <person name="Pruss D."/>
            <person name="Pindo M."/>
            <person name="FitzGerald L.M."/>
            <person name="Vezzulli S."/>
            <person name="Reid J."/>
            <person name="Malacarne G."/>
            <person name="Iliev D."/>
            <person name="Coppola G."/>
            <person name="Wardell B."/>
            <person name="Micheletti D."/>
            <person name="Macalma T."/>
            <person name="Facci M."/>
            <person name="Mitchell J.T."/>
            <person name="Perazzolli M."/>
            <person name="Eldredge G."/>
            <person name="Gatto P."/>
            <person name="Oyzerski R."/>
            <person name="Moretto M."/>
            <person name="Gutin N."/>
            <person name="Stefanini M."/>
            <person name="Chen Y."/>
            <person name="Segala C."/>
            <person name="Davenport C."/>
            <person name="Dematte L."/>
            <person name="Mraz A."/>
            <person name="Battilana J."/>
            <person name="Stormo K."/>
            <person name="Costa F."/>
            <person name="Tao Q."/>
            <person name="Si-Ammour A."/>
            <person name="Harkins T."/>
            <person name="Lackey A."/>
            <person name="Perbost C."/>
            <person name="Taillon B."/>
            <person name="Stella A."/>
            <person name="Solovyev V."/>
            <person name="Fawcett J.A."/>
            <person name="Sterck L."/>
            <person name="Vandepoele K."/>
            <person name="Grando S.M."/>
            <person name="Toppo S."/>
            <person name="Moser C."/>
            <person name="Lanchbury J."/>
            <person name="Bogden R."/>
            <person name="Skolnick M."/>
            <person name="Sgaramella V."/>
            <person name="Bhatnagar S.K."/>
            <person name="Fontana P."/>
            <person name="Gutin A."/>
            <person name="Van de Peer Y."/>
            <person name="Salamini F."/>
            <person name="Viola R."/>
        </authorList>
    </citation>
    <scope>NUCLEOTIDE SEQUENCE</scope>
</reference>
<feature type="transmembrane region" description="Helical" evidence="3">
    <location>
        <begin position="116"/>
        <end position="136"/>
    </location>
</feature>
<evidence type="ECO:0000256" key="3">
    <source>
        <dbReference type="SAM" id="Phobius"/>
    </source>
</evidence>
<protein>
    <recommendedName>
        <fullName evidence="4">Cation-transporting P-type ATPase C-terminal domain-containing protein</fullName>
    </recommendedName>
</protein>
<gene>
    <name evidence="5" type="ORF">VITISV_002636</name>
</gene>
<feature type="transmembrane region" description="Helical" evidence="3">
    <location>
        <begin position="86"/>
        <end position="104"/>
    </location>
</feature>
<keyword evidence="3" id="KW-0472">Membrane</keyword>
<dbReference type="ExpressionAtlas" id="A5BQI8">
    <property type="expression patterns" value="baseline"/>
</dbReference>
<dbReference type="SUPFAM" id="SSF81665">
    <property type="entry name" value="Calcium ATPase, transmembrane domain M"/>
    <property type="match status" value="1"/>
</dbReference>
<sequence length="169" mass="19237">MEKPPMGRTEPLISNIMWRNLLAQALYQIAVLLTLQFKGESIFGVSEKVKDTLIFNTFVLCQVFNEFNARKLEKKNVFKGLHKNKLFLGIIGITIILQVVMVEFLKKFADTERLDWGQWGACIGIAAASWPIGWVVKCIPVSDKPFKLSKVVGISLQRYKLLLFSFLSL</sequence>
<keyword evidence="3" id="KW-1133">Transmembrane helix</keyword>
<dbReference type="PANTHER" id="PTHR24093:SF434">
    <property type="entry name" value="CALCIUM-TRANSPORTING ATPASE 13, PLASMA MEMBRANE-TYPE-RELATED"/>
    <property type="match status" value="1"/>
</dbReference>
<keyword evidence="3" id="KW-0812">Transmembrane</keyword>
<dbReference type="InterPro" id="IPR006068">
    <property type="entry name" value="ATPase_P-typ_cation-transptr_C"/>
</dbReference>
<dbReference type="EMBL" id="AM467621">
    <property type="protein sequence ID" value="CAN79198.1"/>
    <property type="molecule type" value="Genomic_DNA"/>
</dbReference>
<evidence type="ECO:0000313" key="5">
    <source>
        <dbReference type="EMBL" id="CAN79198.1"/>
    </source>
</evidence>
<accession>A5BQI8</accession>
<evidence type="ECO:0000259" key="4">
    <source>
        <dbReference type="Pfam" id="PF00689"/>
    </source>
</evidence>
<dbReference type="InterPro" id="IPR023298">
    <property type="entry name" value="ATPase_P-typ_TM_dom_sf"/>
</dbReference>
<dbReference type="AlphaFoldDB" id="A5BQI8"/>
<feature type="domain" description="Cation-transporting P-type ATPase C-terminal" evidence="4">
    <location>
        <begin position="1"/>
        <end position="138"/>
    </location>
</feature>
<evidence type="ECO:0000256" key="1">
    <source>
        <dbReference type="ARBA" id="ARBA00022723"/>
    </source>
</evidence>
<organism evidence="5">
    <name type="scientific">Vitis vinifera</name>
    <name type="common">Grape</name>
    <dbReference type="NCBI Taxonomy" id="29760"/>
    <lineage>
        <taxon>Eukaryota</taxon>
        <taxon>Viridiplantae</taxon>
        <taxon>Streptophyta</taxon>
        <taxon>Embryophyta</taxon>
        <taxon>Tracheophyta</taxon>
        <taxon>Spermatophyta</taxon>
        <taxon>Magnoliopsida</taxon>
        <taxon>eudicotyledons</taxon>
        <taxon>Gunneridae</taxon>
        <taxon>Pentapetalae</taxon>
        <taxon>rosids</taxon>
        <taxon>Vitales</taxon>
        <taxon>Vitaceae</taxon>
        <taxon>Viteae</taxon>
        <taxon>Vitis</taxon>
    </lineage>
</organism>
<dbReference type="PANTHER" id="PTHR24093">
    <property type="entry name" value="CATION TRANSPORTING ATPASE"/>
    <property type="match status" value="1"/>
</dbReference>
<keyword evidence="2" id="KW-0460">Magnesium</keyword>
<dbReference type="GO" id="GO:0046872">
    <property type="term" value="F:metal ion binding"/>
    <property type="evidence" value="ECO:0007669"/>
    <property type="project" value="UniProtKB-KW"/>
</dbReference>
<evidence type="ECO:0000256" key="2">
    <source>
        <dbReference type="ARBA" id="ARBA00022842"/>
    </source>
</evidence>
<name>A5BQI8_VITVI</name>
<dbReference type="Pfam" id="PF00689">
    <property type="entry name" value="Cation_ATPase_C"/>
    <property type="match status" value="1"/>
</dbReference>
<dbReference type="Gene3D" id="1.20.1110.10">
    <property type="entry name" value="Calcium-transporting ATPase, transmembrane domain"/>
    <property type="match status" value="1"/>
</dbReference>